<sequence length="494" mass="53464">MKKLKFRLKLGAGIDWEALGPIPEPFPFCIDANCTTLAFKHYLSHKILKGVLEPGSLQLRLQGSDRELEDVADAEKPTSSTRPPRLRLLADQNVRSGSVVQLDVCATEEEVQRFLDEAAARAEANELEDLEEAKEPEDLEEAEAEAQTQPLHATEAADHRQRQPAAGGGAVDGGEAPAGRPSLGVMHTPAYTVGTFIDDDDAASLQEDLEGLEQPPQQQGGQHQAEELDGPDVAPEGEPLVAEGYEEQGDEGRGACGGMEGPKQRQPHFEGAEDEAGADLEDLGLRPAAAPPAGRPVKQAAAAQQHQPLRPKASPHAAAAKRPREEEAEEFDFVSASEDNGADPPRQQQRTHGAAAGTPRRPMSAHAAGAGAGALGRQTQQQQQQQRAPAGLPPQWRPAVDTGAFSGAGGFTGRHRASPGFWSLEETIRLVDWVQLHGAGDWTAFAEKNRDLRRNPEQVKMRWRNLRAASEKGWREMRRIVLPPDLRARIDSLV</sequence>
<evidence type="ECO:0000313" key="5">
    <source>
        <dbReference type="Proteomes" id="UP000650467"/>
    </source>
</evidence>
<dbReference type="Proteomes" id="UP000650467">
    <property type="component" value="Unassembled WGS sequence"/>
</dbReference>
<name>A0A835SW30_CHLIN</name>
<feature type="region of interest" description="Disordered" evidence="1">
    <location>
        <begin position="212"/>
        <end position="411"/>
    </location>
</feature>
<dbReference type="SUPFAM" id="SSF46689">
    <property type="entry name" value="Homeodomain-like"/>
    <property type="match status" value="1"/>
</dbReference>
<dbReference type="CDD" id="cd00167">
    <property type="entry name" value="SANT"/>
    <property type="match status" value="1"/>
</dbReference>
<organism evidence="4 5">
    <name type="scientific">Chlamydomonas incerta</name>
    <dbReference type="NCBI Taxonomy" id="51695"/>
    <lineage>
        <taxon>Eukaryota</taxon>
        <taxon>Viridiplantae</taxon>
        <taxon>Chlorophyta</taxon>
        <taxon>core chlorophytes</taxon>
        <taxon>Chlorophyceae</taxon>
        <taxon>CS clade</taxon>
        <taxon>Chlamydomonadales</taxon>
        <taxon>Chlamydomonadaceae</taxon>
        <taxon>Chlamydomonas</taxon>
    </lineage>
</organism>
<dbReference type="PROSITE" id="PS51294">
    <property type="entry name" value="HTH_MYB"/>
    <property type="match status" value="1"/>
</dbReference>
<keyword evidence="5" id="KW-1185">Reference proteome</keyword>
<feature type="compositionally biased region" description="Acidic residues" evidence="1">
    <location>
        <begin position="272"/>
        <end position="282"/>
    </location>
</feature>
<feature type="compositionally biased region" description="Acidic residues" evidence="1">
    <location>
        <begin position="128"/>
        <end position="144"/>
    </location>
</feature>
<feature type="compositionally biased region" description="Low complexity" evidence="1">
    <location>
        <begin position="212"/>
        <end position="223"/>
    </location>
</feature>
<comment type="caution">
    <text evidence="4">The sequence shown here is derived from an EMBL/GenBank/DDBJ whole genome shotgun (WGS) entry which is preliminary data.</text>
</comment>
<feature type="domain" description="HTH myb-type" evidence="3">
    <location>
        <begin position="420"/>
        <end position="471"/>
    </location>
</feature>
<dbReference type="OrthoDB" id="548450at2759"/>
<evidence type="ECO:0008006" key="6">
    <source>
        <dbReference type="Google" id="ProtNLM"/>
    </source>
</evidence>
<gene>
    <name evidence="4" type="ORF">HXX76_007880</name>
</gene>
<feature type="compositionally biased region" description="Low complexity" evidence="1">
    <location>
        <begin position="375"/>
        <end position="390"/>
    </location>
</feature>
<dbReference type="PROSITE" id="PS50090">
    <property type="entry name" value="MYB_LIKE"/>
    <property type="match status" value="1"/>
</dbReference>
<evidence type="ECO:0000313" key="4">
    <source>
        <dbReference type="EMBL" id="KAG2434153.1"/>
    </source>
</evidence>
<proteinExistence type="predicted"/>
<evidence type="ECO:0000256" key="1">
    <source>
        <dbReference type="SAM" id="MobiDB-lite"/>
    </source>
</evidence>
<dbReference type="Pfam" id="PF00249">
    <property type="entry name" value="Myb_DNA-binding"/>
    <property type="match status" value="1"/>
</dbReference>
<dbReference type="AlphaFoldDB" id="A0A835SW30"/>
<dbReference type="InterPro" id="IPR001005">
    <property type="entry name" value="SANT/Myb"/>
</dbReference>
<reference evidence="4" key="1">
    <citation type="journal article" date="2020" name="bioRxiv">
        <title>Comparative genomics of Chlamydomonas.</title>
        <authorList>
            <person name="Craig R.J."/>
            <person name="Hasan A.R."/>
            <person name="Ness R.W."/>
            <person name="Keightley P.D."/>
        </authorList>
    </citation>
    <scope>NUCLEOTIDE SEQUENCE</scope>
    <source>
        <strain evidence="4">SAG 7.73</strain>
    </source>
</reference>
<protein>
    <recommendedName>
        <fullName evidence="6">Myb-like domain-containing protein</fullName>
    </recommendedName>
</protein>
<evidence type="ECO:0000259" key="3">
    <source>
        <dbReference type="PROSITE" id="PS51294"/>
    </source>
</evidence>
<dbReference type="EMBL" id="JAEHOC010000017">
    <property type="protein sequence ID" value="KAG2434153.1"/>
    <property type="molecule type" value="Genomic_DNA"/>
</dbReference>
<dbReference type="InterPro" id="IPR009057">
    <property type="entry name" value="Homeodomain-like_sf"/>
</dbReference>
<dbReference type="InterPro" id="IPR017930">
    <property type="entry name" value="Myb_dom"/>
</dbReference>
<evidence type="ECO:0000259" key="2">
    <source>
        <dbReference type="PROSITE" id="PS50090"/>
    </source>
</evidence>
<dbReference type="SMART" id="SM00717">
    <property type="entry name" value="SANT"/>
    <property type="match status" value="1"/>
</dbReference>
<accession>A0A835SW30</accession>
<feature type="region of interest" description="Disordered" evidence="1">
    <location>
        <begin position="128"/>
        <end position="186"/>
    </location>
</feature>
<feature type="domain" description="Myb-like" evidence="2">
    <location>
        <begin position="414"/>
        <end position="467"/>
    </location>
</feature>
<dbReference type="Gene3D" id="1.10.10.60">
    <property type="entry name" value="Homeodomain-like"/>
    <property type="match status" value="1"/>
</dbReference>